<dbReference type="InterPro" id="IPR050962">
    <property type="entry name" value="Phosphate-bind_PstS"/>
</dbReference>
<evidence type="ECO:0000256" key="5">
    <source>
        <dbReference type="ARBA" id="ARBA00022448"/>
    </source>
</evidence>
<evidence type="ECO:0000256" key="4">
    <source>
        <dbReference type="ARBA" id="ARBA00021889"/>
    </source>
</evidence>
<accession>A0A4Y6UDA4</accession>
<dbReference type="CDD" id="cd13565">
    <property type="entry name" value="PBP2_PstS"/>
    <property type="match status" value="1"/>
</dbReference>
<dbReference type="KEGG" id="swf:E3E12_04535"/>
<evidence type="ECO:0000256" key="8">
    <source>
        <dbReference type="SAM" id="SignalP"/>
    </source>
</evidence>
<evidence type="ECO:0000256" key="2">
    <source>
        <dbReference type="ARBA" id="ARBA00008725"/>
    </source>
</evidence>
<dbReference type="PIRSF" id="PIRSF002756">
    <property type="entry name" value="PstS"/>
    <property type="match status" value="1"/>
</dbReference>
<dbReference type="GO" id="GO:0035435">
    <property type="term" value="P:phosphate ion transmembrane transport"/>
    <property type="evidence" value="ECO:0007669"/>
    <property type="project" value="InterPro"/>
</dbReference>
<name>A0A4Y6UDA4_9PROT</name>
<dbReference type="EMBL" id="CP038231">
    <property type="protein sequence ID" value="QDH14381.1"/>
    <property type="molecule type" value="Genomic_DNA"/>
</dbReference>
<comment type="function">
    <text evidence="1 7">Part of the ABC transporter complex PstSACB involved in phosphate import.</text>
</comment>
<feature type="chain" id="PRO_5021344145" description="Phosphate-binding protein PstS" evidence="8">
    <location>
        <begin position="37"/>
        <end position="360"/>
    </location>
</feature>
<comment type="subunit">
    <text evidence="3 7">The complex is composed of two ATP-binding proteins (PstB), two transmembrane proteins (PstC and PstA) and a solute-binding protein (PstS).</text>
</comment>
<evidence type="ECO:0000313" key="10">
    <source>
        <dbReference type="EMBL" id="QDH14381.1"/>
    </source>
</evidence>
<keyword evidence="11" id="KW-1185">Reference proteome</keyword>
<evidence type="ECO:0000259" key="9">
    <source>
        <dbReference type="Pfam" id="PF12849"/>
    </source>
</evidence>
<dbReference type="Proteomes" id="UP000318709">
    <property type="component" value="Chromosome"/>
</dbReference>
<evidence type="ECO:0000256" key="1">
    <source>
        <dbReference type="ARBA" id="ARBA00002841"/>
    </source>
</evidence>
<keyword evidence="6 7" id="KW-0592">Phosphate transport</keyword>
<reference evidence="10 11" key="1">
    <citation type="submission" date="2019-03" db="EMBL/GenBank/DDBJ databases">
        <title>The complete genome sequence of Swingsia_sp. F3b2 LMG30590(T).</title>
        <authorList>
            <person name="Chua K.-O."/>
            <person name="Chan K.-G."/>
            <person name="See-Too W.-S."/>
        </authorList>
    </citation>
    <scope>NUCLEOTIDE SEQUENCE [LARGE SCALE GENOMIC DNA]</scope>
    <source>
        <strain evidence="10 11">F3b2</strain>
    </source>
</reference>
<dbReference type="GO" id="GO:0042301">
    <property type="term" value="F:phosphate ion binding"/>
    <property type="evidence" value="ECO:0007669"/>
    <property type="project" value="InterPro"/>
</dbReference>
<proteinExistence type="inferred from homology"/>
<dbReference type="OrthoDB" id="9801510at2"/>
<dbReference type="PANTHER" id="PTHR42996">
    <property type="entry name" value="PHOSPHATE-BINDING PROTEIN PSTS"/>
    <property type="match status" value="1"/>
</dbReference>
<feature type="signal peptide" evidence="8">
    <location>
        <begin position="1"/>
        <end position="36"/>
    </location>
</feature>
<dbReference type="Pfam" id="PF12849">
    <property type="entry name" value="PBP_like_2"/>
    <property type="match status" value="1"/>
</dbReference>
<keyword evidence="5 7" id="KW-0813">Transport</keyword>
<dbReference type="Gene3D" id="3.40.190.10">
    <property type="entry name" value="Periplasmic binding protein-like II"/>
    <property type="match status" value="2"/>
</dbReference>
<dbReference type="PANTHER" id="PTHR42996:SF1">
    <property type="entry name" value="PHOSPHATE-BINDING PROTEIN PSTS"/>
    <property type="match status" value="1"/>
</dbReference>
<protein>
    <recommendedName>
        <fullName evidence="4 7">Phosphate-binding protein PstS</fullName>
    </recommendedName>
</protein>
<keyword evidence="8" id="KW-0732">Signal</keyword>
<sequence>MLSASPSPCRSAIEKIGAAVLALWGASLAVAGPALAAGQAPAAITGAGSSFAAPVYLGWSVPAAAGAHVRVNYQSVGSGAGVDQMRRRTINFGASDKPLGLGALKAARLYQFPSVISGLAVVYNIPGVKPGALKLDGPVLADIYAGTITRWNDKRLQALNPGMALPDRSIGAVHRADGSGTTWVFTTYLSRVSRAWRQSRGAGTLVAWAGGCGARGNDGMAALVKMVDYSLGYVEYAYANLNHLPTAQLLNAAGQYVAPSLQTFDSAVAAADFKAHGTDGTNEVDLINVGGAQSWPLMGVTYGLVATDPRVAQHAQGVKRFFQWGFDHGAPLARQLGYVSLPVGERAHIMQAWPAIQPAP</sequence>
<organism evidence="10 11">
    <name type="scientific">Formicincola oecophyllae</name>
    <dbReference type="NCBI Taxonomy" id="2558361"/>
    <lineage>
        <taxon>Bacteria</taxon>
        <taxon>Pseudomonadati</taxon>
        <taxon>Pseudomonadota</taxon>
        <taxon>Alphaproteobacteria</taxon>
        <taxon>Acetobacterales</taxon>
        <taxon>Acetobacteraceae</taxon>
        <taxon>Formicincola</taxon>
    </lineage>
</organism>
<dbReference type="AlphaFoldDB" id="A0A4Y6UDA4"/>
<dbReference type="GO" id="GO:0043190">
    <property type="term" value="C:ATP-binding cassette (ABC) transporter complex"/>
    <property type="evidence" value="ECO:0007669"/>
    <property type="project" value="InterPro"/>
</dbReference>
<dbReference type="InterPro" id="IPR005673">
    <property type="entry name" value="ABC_phos-bd_PstS"/>
</dbReference>
<dbReference type="RefSeq" id="WP_141444083.1">
    <property type="nucleotide sequence ID" value="NZ_CP038231.1"/>
</dbReference>
<evidence type="ECO:0000256" key="3">
    <source>
        <dbReference type="ARBA" id="ARBA00011529"/>
    </source>
</evidence>
<feature type="domain" description="PBP" evidence="9">
    <location>
        <begin position="36"/>
        <end position="324"/>
    </location>
</feature>
<comment type="similarity">
    <text evidence="2 7">Belongs to the PstS family.</text>
</comment>
<dbReference type="InterPro" id="IPR024370">
    <property type="entry name" value="PBP_domain"/>
</dbReference>
<evidence type="ECO:0000256" key="6">
    <source>
        <dbReference type="ARBA" id="ARBA00022592"/>
    </source>
</evidence>
<evidence type="ECO:0000313" key="11">
    <source>
        <dbReference type="Proteomes" id="UP000318709"/>
    </source>
</evidence>
<dbReference type="NCBIfam" id="TIGR00975">
    <property type="entry name" value="3a0107s03"/>
    <property type="match status" value="1"/>
</dbReference>
<gene>
    <name evidence="10" type="primary">pstS</name>
    <name evidence="10" type="ORF">E3E12_04535</name>
</gene>
<evidence type="ECO:0000256" key="7">
    <source>
        <dbReference type="PIRNR" id="PIRNR002756"/>
    </source>
</evidence>
<dbReference type="SUPFAM" id="SSF53850">
    <property type="entry name" value="Periplasmic binding protein-like II"/>
    <property type="match status" value="1"/>
</dbReference>